<organism evidence="2 3">
    <name type="scientific">Veillonella montpellierensis DNF00314</name>
    <dbReference type="NCBI Taxonomy" id="1401067"/>
    <lineage>
        <taxon>Bacteria</taxon>
        <taxon>Bacillati</taxon>
        <taxon>Bacillota</taxon>
        <taxon>Negativicutes</taxon>
        <taxon>Veillonellales</taxon>
        <taxon>Veillonellaceae</taxon>
        <taxon>Veillonella</taxon>
    </lineage>
</organism>
<dbReference type="RefSeq" id="WP_038152003.1">
    <property type="nucleotide sequence ID" value="NZ_JRNT01000008.1"/>
</dbReference>
<evidence type="ECO:0000313" key="2">
    <source>
        <dbReference type="EMBL" id="KGF47531.1"/>
    </source>
</evidence>
<evidence type="ECO:0000256" key="1">
    <source>
        <dbReference type="SAM" id="Phobius"/>
    </source>
</evidence>
<dbReference type="Proteomes" id="UP000029628">
    <property type="component" value="Unassembled WGS sequence"/>
</dbReference>
<reference evidence="2 3" key="1">
    <citation type="submission" date="2014-07" db="EMBL/GenBank/DDBJ databases">
        <authorList>
            <person name="McCorrison J."/>
            <person name="Sanka R."/>
            <person name="Torralba M."/>
            <person name="Gillis M."/>
            <person name="Haft D.H."/>
            <person name="Methe B."/>
            <person name="Sutton G."/>
            <person name="Nelson K.E."/>
        </authorList>
    </citation>
    <scope>NUCLEOTIDE SEQUENCE [LARGE SCALE GENOMIC DNA]</scope>
    <source>
        <strain evidence="2 3">DNF00314</strain>
    </source>
</reference>
<keyword evidence="1" id="KW-0812">Transmembrane</keyword>
<feature type="transmembrane region" description="Helical" evidence="1">
    <location>
        <begin position="20"/>
        <end position="39"/>
    </location>
</feature>
<name>A0A096ALK0_9FIRM</name>
<dbReference type="AlphaFoldDB" id="A0A096ALK0"/>
<dbReference type="EMBL" id="JRNT01000008">
    <property type="protein sequence ID" value="KGF47531.1"/>
    <property type="molecule type" value="Genomic_DNA"/>
</dbReference>
<sequence>MRELLKMLFFENGGLSLTRTIAAVFVLLFVFVTIYLVVFDMAWQHFETLATMAAGGGPATQVANKLINSKYNSAQGSYEQKRGVE</sequence>
<accession>A0A096ALK0</accession>
<comment type="caution">
    <text evidence="2">The sequence shown here is derived from an EMBL/GenBank/DDBJ whole genome shotgun (WGS) entry which is preliminary data.</text>
</comment>
<proteinExistence type="predicted"/>
<keyword evidence="3" id="KW-1185">Reference proteome</keyword>
<evidence type="ECO:0000313" key="3">
    <source>
        <dbReference type="Proteomes" id="UP000029628"/>
    </source>
</evidence>
<keyword evidence="1" id="KW-0472">Membrane</keyword>
<protein>
    <submittedName>
        <fullName evidence="2">Uncharacterized protein</fullName>
    </submittedName>
</protein>
<gene>
    <name evidence="2" type="ORF">HMPREF0872_03770</name>
</gene>
<keyword evidence="1" id="KW-1133">Transmembrane helix</keyword>